<feature type="disulfide bond" evidence="15">
    <location>
        <begin position="118"/>
        <end position="136"/>
    </location>
</feature>
<feature type="domain" description="Protein kinase" evidence="18">
    <location>
        <begin position="233"/>
        <end position="515"/>
    </location>
</feature>
<feature type="region of interest" description="Disordered" evidence="17">
    <location>
        <begin position="1"/>
        <end position="23"/>
    </location>
</feature>
<evidence type="ECO:0000259" key="18">
    <source>
        <dbReference type="PROSITE" id="PS50011"/>
    </source>
</evidence>
<evidence type="ECO:0000256" key="9">
    <source>
        <dbReference type="ARBA" id="ARBA00022840"/>
    </source>
</evidence>
<dbReference type="InterPro" id="IPR011009">
    <property type="entry name" value="Kinase-like_dom_sf"/>
</dbReference>
<dbReference type="GO" id="GO:0017002">
    <property type="term" value="F:activin receptor activity"/>
    <property type="evidence" value="ECO:0007669"/>
    <property type="project" value="TreeGrafter"/>
</dbReference>
<dbReference type="GO" id="GO:0048185">
    <property type="term" value="F:activin binding"/>
    <property type="evidence" value="ECO:0007669"/>
    <property type="project" value="TreeGrafter"/>
</dbReference>
<dbReference type="PROSITE" id="PS00108">
    <property type="entry name" value="PROTEIN_KINASE_ST"/>
    <property type="match status" value="1"/>
</dbReference>
<evidence type="ECO:0000256" key="15">
    <source>
        <dbReference type="PIRSR" id="PIRSR037393-3"/>
    </source>
</evidence>
<dbReference type="WBParaSite" id="nRc.2.0.1.t16125-RA">
    <property type="protein sequence ID" value="nRc.2.0.1.t16125-RA"/>
    <property type="gene ID" value="nRc.2.0.1.g16125"/>
</dbReference>
<feature type="active site" description="Proton acceptor" evidence="13">
    <location>
        <position position="364"/>
    </location>
</feature>
<dbReference type="Gene3D" id="1.10.510.10">
    <property type="entry name" value="Transferase(Phosphotransferase) domain 1"/>
    <property type="match status" value="1"/>
</dbReference>
<proteinExistence type="inferred from homology"/>
<dbReference type="PANTHER" id="PTHR23255">
    <property type="entry name" value="TRANSFORMING GROWTH FACTOR-BETA RECEPTOR TYPE I AND II"/>
    <property type="match status" value="1"/>
</dbReference>
<keyword evidence="16" id="KW-0479">Metal-binding</keyword>
<keyword evidence="8 16" id="KW-0418">Kinase</keyword>
<comment type="similarity">
    <text evidence="2 16">Belongs to the protein kinase superfamily. TKL Ser/Thr protein kinase family. TGFB receptor subfamily.</text>
</comment>
<dbReference type="PRINTS" id="PR00653">
    <property type="entry name" value="ACTIVIN2R"/>
</dbReference>
<evidence type="ECO:0000256" key="5">
    <source>
        <dbReference type="ARBA" id="ARBA00022692"/>
    </source>
</evidence>
<keyword evidence="12 16" id="KW-0675">Receptor</keyword>
<keyword evidence="6" id="KW-0732">Signal</keyword>
<keyword evidence="4 16" id="KW-0808">Transferase</keyword>
<keyword evidence="5 16" id="KW-0812">Transmembrane</keyword>
<dbReference type="InterPro" id="IPR008271">
    <property type="entry name" value="Ser/Thr_kinase_AS"/>
</dbReference>
<feature type="transmembrane region" description="Helical" evidence="16">
    <location>
        <begin position="177"/>
        <end position="201"/>
    </location>
</feature>
<evidence type="ECO:0000256" key="17">
    <source>
        <dbReference type="SAM" id="MobiDB-lite"/>
    </source>
</evidence>
<keyword evidence="9 14" id="KW-0067">ATP-binding</keyword>
<keyword evidence="3 16" id="KW-0723">Serine/threonine-protein kinase</keyword>
<evidence type="ECO:0000256" key="2">
    <source>
        <dbReference type="ARBA" id="ARBA00009605"/>
    </source>
</evidence>
<evidence type="ECO:0000313" key="19">
    <source>
        <dbReference type="Proteomes" id="UP000887565"/>
    </source>
</evidence>
<keyword evidence="19" id="KW-1185">Reference proteome</keyword>
<protein>
    <recommendedName>
        <fullName evidence="16">Serine/threonine-protein kinase receptor</fullName>
        <ecNumber evidence="16">2.7.11.30</ecNumber>
    </recommendedName>
</protein>
<evidence type="ECO:0000256" key="16">
    <source>
        <dbReference type="RuleBase" id="RU361271"/>
    </source>
</evidence>
<comment type="subcellular location">
    <subcellularLocation>
        <location evidence="1 16">Membrane</location>
        <topology evidence="1 16">Single-pass type I membrane protein</topology>
    </subcellularLocation>
</comment>
<sequence length="569" mass="63919">MIEFNSIDSRGRSRGGSGHNLLDYEEDKDTDVAHIQGSSNFSTTLGDRLSTTSSFYCHNFSCTSGETSNCQQSLKIERCPKEVKTCFAIWTNDSEHGVKALHKGCWNVHAANCQRDECEATGLSSTKEQGQETYFCCCESSGCNAHIALSTTRKFSESSFTVPSSTTSRPSSSEISLLSMLTLIFGIFIFAVLIIVLYFIYRRLKIRYNDGESGEEKAKLPSFNESSHQQIMFEVKSLISRGRFGSVYQATLENCDLVAVKIFPVSEQDSWIQEQDIYNTPLMSCHENILHFIAVDVNKSDPREYRLFTTFLENGSLHDYLKSHTVTFKEMMHISSTVLKGLSFLHEEKYCNDGRYKPIICHRDFKTRNILLKKDLTACISDFGLAIKCGYGRIAKETHGQVGTRRYMAPEVLQGATEFSATAFKQIDIYAAALVLWEVLSRCIISNVVVGDYKLPYEKEVGLKPSLEEMYEVVVVKSMRPIIKDEWLRNVTIQEMWDSEFEARLTAGGALQRFLAVDQPINSVSCSSLSYNDRSSSHHETTPLIDNDLIGRNSSSLSFSSAAMATAPL</sequence>
<dbReference type="AlphaFoldDB" id="A0A915IQH7"/>
<dbReference type="OMA" id="CNQNFTW"/>
<organism evidence="19 20">
    <name type="scientific">Romanomermis culicivorax</name>
    <name type="common">Nematode worm</name>
    <dbReference type="NCBI Taxonomy" id="13658"/>
    <lineage>
        <taxon>Eukaryota</taxon>
        <taxon>Metazoa</taxon>
        <taxon>Ecdysozoa</taxon>
        <taxon>Nematoda</taxon>
        <taxon>Enoplea</taxon>
        <taxon>Dorylaimia</taxon>
        <taxon>Mermithida</taxon>
        <taxon>Mermithoidea</taxon>
        <taxon>Mermithidae</taxon>
        <taxon>Romanomermis</taxon>
    </lineage>
</organism>
<dbReference type="InterPro" id="IPR000333">
    <property type="entry name" value="TGFB_receptor"/>
</dbReference>
<dbReference type="PROSITE" id="PS50011">
    <property type="entry name" value="PROTEIN_KINASE_DOM"/>
    <property type="match status" value="1"/>
</dbReference>
<evidence type="ECO:0000256" key="12">
    <source>
        <dbReference type="ARBA" id="ARBA00023170"/>
    </source>
</evidence>
<dbReference type="GO" id="GO:0005524">
    <property type="term" value="F:ATP binding"/>
    <property type="evidence" value="ECO:0007669"/>
    <property type="project" value="UniProtKB-UniRule"/>
</dbReference>
<keyword evidence="16" id="KW-0460">Magnesium</keyword>
<name>A0A915IQH7_ROMCU</name>
<dbReference type="InterPro" id="IPR045860">
    <property type="entry name" value="Snake_toxin-like_sf"/>
</dbReference>
<dbReference type="SUPFAM" id="SSF57302">
    <property type="entry name" value="Snake toxin-like"/>
    <property type="match status" value="1"/>
</dbReference>
<dbReference type="InterPro" id="IPR017194">
    <property type="entry name" value="Transform_growth_fac-b_typ-2"/>
</dbReference>
<dbReference type="SUPFAM" id="SSF56112">
    <property type="entry name" value="Protein kinase-like (PK-like)"/>
    <property type="match status" value="1"/>
</dbReference>
<keyword evidence="10 16" id="KW-1133">Transmembrane helix</keyword>
<dbReference type="PIRSF" id="PIRSF037393">
    <property type="entry name" value="TGFRII"/>
    <property type="match status" value="1"/>
</dbReference>
<evidence type="ECO:0000256" key="3">
    <source>
        <dbReference type="ARBA" id="ARBA00022527"/>
    </source>
</evidence>
<keyword evidence="7 14" id="KW-0547">Nucleotide-binding</keyword>
<evidence type="ECO:0000256" key="13">
    <source>
        <dbReference type="PIRSR" id="PIRSR037393-1"/>
    </source>
</evidence>
<feature type="disulfide bond" evidence="15">
    <location>
        <begin position="138"/>
        <end position="143"/>
    </location>
</feature>
<evidence type="ECO:0000256" key="1">
    <source>
        <dbReference type="ARBA" id="ARBA00004479"/>
    </source>
</evidence>
<dbReference type="Gene3D" id="3.30.200.20">
    <property type="entry name" value="Phosphorylase Kinase, domain 1"/>
    <property type="match status" value="1"/>
</dbReference>
<evidence type="ECO:0000313" key="20">
    <source>
        <dbReference type="WBParaSite" id="nRc.2.0.1.t16125-RA"/>
    </source>
</evidence>
<evidence type="ECO:0000256" key="6">
    <source>
        <dbReference type="ARBA" id="ARBA00022729"/>
    </source>
</evidence>
<comment type="cofactor">
    <cofactor evidence="16">
        <name>Mg(2+)</name>
        <dbReference type="ChEBI" id="CHEBI:18420"/>
    </cofactor>
    <cofactor evidence="16">
        <name>Mn(2+)</name>
        <dbReference type="ChEBI" id="CHEBI:29035"/>
    </cofactor>
</comment>
<dbReference type="Gene3D" id="2.10.60.10">
    <property type="entry name" value="CD59"/>
    <property type="match status" value="1"/>
</dbReference>
<evidence type="ECO:0000256" key="4">
    <source>
        <dbReference type="ARBA" id="ARBA00022679"/>
    </source>
</evidence>
<evidence type="ECO:0000256" key="8">
    <source>
        <dbReference type="ARBA" id="ARBA00022777"/>
    </source>
</evidence>
<keyword evidence="11 16" id="KW-0472">Membrane</keyword>
<keyword evidence="15" id="KW-1015">Disulfide bond</keyword>
<evidence type="ECO:0000256" key="10">
    <source>
        <dbReference type="ARBA" id="ARBA00022989"/>
    </source>
</evidence>
<dbReference type="GO" id="GO:0048179">
    <property type="term" value="C:activin receptor complex"/>
    <property type="evidence" value="ECO:0007669"/>
    <property type="project" value="TreeGrafter"/>
</dbReference>
<dbReference type="InterPro" id="IPR000719">
    <property type="entry name" value="Prot_kinase_dom"/>
</dbReference>
<dbReference type="GO" id="GO:0046872">
    <property type="term" value="F:metal ion binding"/>
    <property type="evidence" value="ECO:0007669"/>
    <property type="project" value="UniProtKB-KW"/>
</dbReference>
<dbReference type="GO" id="GO:0071363">
    <property type="term" value="P:cellular response to growth factor stimulus"/>
    <property type="evidence" value="ECO:0007669"/>
    <property type="project" value="TreeGrafter"/>
</dbReference>
<dbReference type="CDD" id="cd23533">
    <property type="entry name" value="TFP_LU_ECD_BMPR2_like"/>
    <property type="match status" value="1"/>
</dbReference>
<dbReference type="Pfam" id="PF00069">
    <property type="entry name" value="Pkinase"/>
    <property type="match status" value="1"/>
</dbReference>
<dbReference type="EC" id="2.7.11.30" evidence="16"/>
<evidence type="ECO:0000256" key="7">
    <source>
        <dbReference type="ARBA" id="ARBA00022741"/>
    </source>
</evidence>
<dbReference type="PANTHER" id="PTHR23255:SF98">
    <property type="entry name" value="SERINE_THREONINE-PROTEIN KINASE RECEPTOR"/>
    <property type="match status" value="1"/>
</dbReference>
<accession>A0A915IQH7</accession>
<keyword evidence="16" id="KW-0464">Manganese</keyword>
<feature type="binding site" evidence="14">
    <location>
        <position position="261"/>
    </location>
    <ligand>
        <name>ATP</name>
        <dbReference type="ChEBI" id="CHEBI:30616"/>
    </ligand>
</feature>
<reference evidence="20" key="1">
    <citation type="submission" date="2022-11" db="UniProtKB">
        <authorList>
            <consortium name="WormBaseParasite"/>
        </authorList>
    </citation>
    <scope>IDENTIFICATION</scope>
</reference>
<evidence type="ECO:0000256" key="14">
    <source>
        <dbReference type="PIRSR" id="PIRSR037393-2"/>
    </source>
</evidence>
<evidence type="ECO:0000256" key="11">
    <source>
        <dbReference type="ARBA" id="ARBA00023136"/>
    </source>
</evidence>
<dbReference type="Proteomes" id="UP000887565">
    <property type="component" value="Unplaced"/>
</dbReference>
<comment type="catalytic activity">
    <reaction evidence="16">
        <text>L-threonyl-[receptor-protein] + ATP = O-phospho-L-threonyl-[receptor-protein] + ADP + H(+)</text>
        <dbReference type="Rhea" id="RHEA:44880"/>
        <dbReference type="Rhea" id="RHEA-COMP:11024"/>
        <dbReference type="Rhea" id="RHEA-COMP:11025"/>
        <dbReference type="ChEBI" id="CHEBI:15378"/>
        <dbReference type="ChEBI" id="CHEBI:30013"/>
        <dbReference type="ChEBI" id="CHEBI:30616"/>
        <dbReference type="ChEBI" id="CHEBI:61977"/>
        <dbReference type="ChEBI" id="CHEBI:456216"/>
        <dbReference type="EC" id="2.7.11.30"/>
    </reaction>
</comment>